<evidence type="ECO:0000313" key="6">
    <source>
        <dbReference type="Proteomes" id="UP000076842"/>
    </source>
</evidence>
<evidence type="ECO:0000256" key="2">
    <source>
        <dbReference type="ARBA" id="ARBA00022679"/>
    </source>
</evidence>
<dbReference type="STRING" id="1353952.A0A165IUN4"/>
<organism evidence="5 6">
    <name type="scientific">Calocera cornea HHB12733</name>
    <dbReference type="NCBI Taxonomy" id="1353952"/>
    <lineage>
        <taxon>Eukaryota</taxon>
        <taxon>Fungi</taxon>
        <taxon>Dikarya</taxon>
        <taxon>Basidiomycota</taxon>
        <taxon>Agaricomycotina</taxon>
        <taxon>Dacrymycetes</taxon>
        <taxon>Dacrymycetales</taxon>
        <taxon>Dacrymycetaceae</taxon>
        <taxon>Calocera</taxon>
    </lineage>
</organism>
<dbReference type="InterPro" id="IPR011009">
    <property type="entry name" value="Kinase-like_dom_sf"/>
</dbReference>
<protein>
    <recommendedName>
        <fullName evidence="4">Alpha-type protein kinase domain-containing protein</fullName>
    </recommendedName>
</protein>
<feature type="domain" description="Alpha-type protein kinase" evidence="4">
    <location>
        <begin position="1"/>
        <end position="238"/>
    </location>
</feature>
<keyword evidence="1" id="KW-0723">Serine/threonine-protein kinase</keyword>
<dbReference type="OrthoDB" id="301415at2759"/>
<accession>A0A165IUN4</accession>
<dbReference type="InParanoid" id="A0A165IUN4"/>
<evidence type="ECO:0000259" key="4">
    <source>
        <dbReference type="PROSITE" id="PS51158"/>
    </source>
</evidence>
<dbReference type="GO" id="GO:0005524">
    <property type="term" value="F:ATP binding"/>
    <property type="evidence" value="ECO:0007669"/>
    <property type="project" value="InterPro"/>
</dbReference>
<keyword evidence="3" id="KW-0418">Kinase</keyword>
<dbReference type="InterPro" id="IPR004166">
    <property type="entry name" value="a-kinase_dom"/>
</dbReference>
<dbReference type="Pfam" id="PF02816">
    <property type="entry name" value="Alpha_kinase"/>
    <property type="match status" value="1"/>
</dbReference>
<evidence type="ECO:0000256" key="3">
    <source>
        <dbReference type="ARBA" id="ARBA00022777"/>
    </source>
</evidence>
<evidence type="ECO:0000256" key="1">
    <source>
        <dbReference type="ARBA" id="ARBA00022527"/>
    </source>
</evidence>
<dbReference type="Gene3D" id="3.20.200.10">
    <property type="entry name" value="MHCK/EF2 kinase"/>
    <property type="match status" value="1"/>
</dbReference>
<evidence type="ECO:0000313" key="5">
    <source>
        <dbReference type="EMBL" id="KZT61002.1"/>
    </source>
</evidence>
<sequence>MLGHPGTFKTAHPAQITLAELPVQWEHLSTQPMPVSRRTSVAAKRYFIRAQRGGSRIRASIQVETRFLEQEANLLYWATSLHELCKAFVSDYQRTHPGSSASHLEIPDTRMVLGGLFQYGQGSDEKRRGLVILIEELGTEFLKFISNSSPIPRETEGAPGLVGRFLSFCQHIQYVKTGGHAFISDYQGEQPMQTNTLVEVDQELGAIFGDGNVSTAFHDFQRLHKCNEYCQAFELEPLQTRRS</sequence>
<dbReference type="SUPFAM" id="SSF56112">
    <property type="entry name" value="Protein kinase-like (PK-like)"/>
    <property type="match status" value="1"/>
</dbReference>
<feature type="non-terminal residue" evidence="5">
    <location>
        <position position="243"/>
    </location>
</feature>
<dbReference type="Proteomes" id="UP000076842">
    <property type="component" value="Unassembled WGS sequence"/>
</dbReference>
<dbReference type="GO" id="GO:0004674">
    <property type="term" value="F:protein serine/threonine kinase activity"/>
    <property type="evidence" value="ECO:0007669"/>
    <property type="project" value="UniProtKB-KW"/>
</dbReference>
<dbReference type="EMBL" id="KV423926">
    <property type="protein sequence ID" value="KZT61002.1"/>
    <property type="molecule type" value="Genomic_DNA"/>
</dbReference>
<dbReference type="AlphaFoldDB" id="A0A165IUN4"/>
<dbReference type="PROSITE" id="PS51158">
    <property type="entry name" value="ALPHA_KINASE"/>
    <property type="match status" value="1"/>
</dbReference>
<reference evidence="5 6" key="1">
    <citation type="journal article" date="2016" name="Mol. Biol. Evol.">
        <title>Comparative Genomics of Early-Diverging Mushroom-Forming Fungi Provides Insights into the Origins of Lignocellulose Decay Capabilities.</title>
        <authorList>
            <person name="Nagy L.G."/>
            <person name="Riley R."/>
            <person name="Tritt A."/>
            <person name="Adam C."/>
            <person name="Daum C."/>
            <person name="Floudas D."/>
            <person name="Sun H."/>
            <person name="Yadav J.S."/>
            <person name="Pangilinan J."/>
            <person name="Larsson K.H."/>
            <person name="Matsuura K."/>
            <person name="Barry K."/>
            <person name="Labutti K."/>
            <person name="Kuo R."/>
            <person name="Ohm R.A."/>
            <person name="Bhattacharya S.S."/>
            <person name="Shirouzu T."/>
            <person name="Yoshinaga Y."/>
            <person name="Martin F.M."/>
            <person name="Grigoriev I.V."/>
            <person name="Hibbett D.S."/>
        </authorList>
    </citation>
    <scope>NUCLEOTIDE SEQUENCE [LARGE SCALE GENOMIC DNA]</scope>
    <source>
        <strain evidence="5 6">HHB12733</strain>
    </source>
</reference>
<keyword evidence="6" id="KW-1185">Reference proteome</keyword>
<gene>
    <name evidence="5" type="ORF">CALCODRAFT_421318</name>
</gene>
<proteinExistence type="predicted"/>
<name>A0A165IUN4_9BASI</name>
<keyword evidence="2" id="KW-0808">Transferase</keyword>